<reference evidence="2" key="1">
    <citation type="submission" date="2019-03" db="EMBL/GenBank/DDBJ databases">
        <title>Single cell metagenomics reveals metabolic interactions within the superorganism composed of flagellate Streblomastix strix and complex community of Bacteroidetes bacteria on its surface.</title>
        <authorList>
            <person name="Treitli S.C."/>
            <person name="Kolisko M."/>
            <person name="Husnik F."/>
            <person name="Keeling P."/>
            <person name="Hampl V."/>
        </authorList>
    </citation>
    <scope>NUCLEOTIDE SEQUENCE</scope>
    <source>
        <strain evidence="2">STM</strain>
    </source>
</reference>
<organism evidence="2">
    <name type="scientific">termite gut metagenome</name>
    <dbReference type="NCBI Taxonomy" id="433724"/>
    <lineage>
        <taxon>unclassified sequences</taxon>
        <taxon>metagenomes</taxon>
        <taxon>organismal metagenomes</taxon>
    </lineage>
</organism>
<evidence type="ECO:0000259" key="1">
    <source>
        <dbReference type="Pfam" id="PF21688"/>
    </source>
</evidence>
<dbReference type="InterPro" id="IPR049516">
    <property type="entry name" value="FAD-depend_C"/>
</dbReference>
<proteinExistence type="predicted"/>
<name>A0A5J4PSH6_9ZZZZ</name>
<accession>A0A5J4PSH6</accession>
<dbReference type="Gene3D" id="3.50.50.60">
    <property type="entry name" value="FAD/NAD(P)-binding domain"/>
    <property type="match status" value="1"/>
</dbReference>
<evidence type="ECO:0000313" key="2">
    <source>
        <dbReference type="EMBL" id="KAA6311708.1"/>
    </source>
</evidence>
<dbReference type="PANTHER" id="PTHR42842:SF3">
    <property type="entry name" value="FAD_NAD(P)-BINDING OXIDOREDUCTASE FAMILY PROTEIN"/>
    <property type="match status" value="1"/>
</dbReference>
<dbReference type="AlphaFoldDB" id="A0A5J4PSH6"/>
<dbReference type="EMBL" id="SNRY01006822">
    <property type="protein sequence ID" value="KAA6311708.1"/>
    <property type="molecule type" value="Genomic_DNA"/>
</dbReference>
<sequence length="184" mass="20428">MVVEIHPEDFPEYAKFGGLSLMHLQEELERQGWLQGGMKQTAPAQRMVDFTRRKLGNALPESSYAPGLVSSPLHFWLPEFISSRLLEGFLQFGKFNRSFLTNDATIIGVETRTSSPVRIVRDNETMQHVKIRGLFPCGEGAGYAGGIVSAGIDGERCAEAVAAYLKRHKHTTLRTIHGNSCNHS</sequence>
<dbReference type="PANTHER" id="PTHR42842">
    <property type="entry name" value="FAD/NAD(P)-BINDING OXIDOREDUCTASE"/>
    <property type="match status" value="1"/>
</dbReference>
<comment type="caution">
    <text evidence="2">The sequence shown here is derived from an EMBL/GenBank/DDBJ whole genome shotgun (WGS) entry which is preliminary data.</text>
</comment>
<gene>
    <name evidence="2" type="ORF">EZS27_037222</name>
</gene>
<feature type="domain" description="FAD-dependent protein C-terminal" evidence="1">
    <location>
        <begin position="1"/>
        <end position="113"/>
    </location>
</feature>
<dbReference type="InterPro" id="IPR028348">
    <property type="entry name" value="FAD-binding_protein"/>
</dbReference>
<protein>
    <recommendedName>
        <fullName evidence="1">FAD-dependent protein C-terminal domain-containing protein</fullName>
    </recommendedName>
</protein>
<dbReference type="SUPFAM" id="SSF51905">
    <property type="entry name" value="FAD/NAD(P)-binding domain"/>
    <property type="match status" value="1"/>
</dbReference>
<dbReference type="InterPro" id="IPR036188">
    <property type="entry name" value="FAD/NAD-bd_sf"/>
</dbReference>
<dbReference type="Pfam" id="PF21688">
    <property type="entry name" value="FAD-depend_C"/>
    <property type="match status" value="1"/>
</dbReference>